<feature type="region of interest" description="Disordered" evidence="1">
    <location>
        <begin position="186"/>
        <end position="224"/>
    </location>
</feature>
<sequence length="631" mass="66757">MRAPTAAATPLVVLPLMLPMTHGVALSRMFATRQASLDQSGPAGMIRGVPRAARLEAGKREGGKISRRNTESFGPLALLDVCYMTDDCTPGLYVEAGFRTQCEKTPFSGGDTVCCKPFATPCDSDKACCSGNCDASHARCDDAVVPAHPTDEEHSHEDDFYSDEIAYYSDEIAYYSDEIAYYSDEITSDTPKDSSGDIMADQQDGEGGQLYDDGETSYGEYDDVQYRHDKYDDRITGSGLDRYWDGYSGRYSFGQYDYTTSSEDTPRAQDNPLAEDSGTRLYEDRVGSPDNNHDDEKGTEFPPPHDETSGASPKADGAHEGGEGEESTTGPLSTSSTEESSTTICQPDYAAGTIETMASSETRVEAVAMDSQINPGGGVGAEDSSGTGVSMYDSFFEMTSETETAETSAVSLAAGLGPFLPGVAVCPVTGDVYVTRGHTGIARLVKGTDGSFGQKMEWNMVDMAFKDGVKTRAPLMVWDIAVNSIGIVYFTTYVQGVVLKGIFPRQGGAAQVRLVGGKWDSGVSGSSGDGGKALSAVLAYPKGIAVDADDNIYVAEFQGEKIRNISTSGIISTCVGTGSTAYEGDGGPASEAGLDLPNAIAFMPSTPGSRMAIADFGHNAVRVVTPTSLCP</sequence>
<feature type="compositionally biased region" description="Basic and acidic residues" evidence="1">
    <location>
        <begin position="277"/>
        <end position="308"/>
    </location>
</feature>
<dbReference type="Gene3D" id="2.120.10.30">
    <property type="entry name" value="TolB, C-terminal domain"/>
    <property type="match status" value="1"/>
</dbReference>
<evidence type="ECO:0000256" key="1">
    <source>
        <dbReference type="SAM" id="MobiDB-lite"/>
    </source>
</evidence>
<feature type="signal peptide" evidence="2">
    <location>
        <begin position="1"/>
        <end position="23"/>
    </location>
</feature>
<name>D7FIV4_ECTSI</name>
<dbReference type="Proteomes" id="UP000002630">
    <property type="component" value="Linkage Group LG34"/>
</dbReference>
<protein>
    <submittedName>
        <fullName evidence="4">NHL repeat-containing protein</fullName>
    </submittedName>
</protein>
<reference evidence="4 5" key="1">
    <citation type="journal article" date="2010" name="Nature">
        <title>The Ectocarpus genome and the independent evolution of multicellularity in brown algae.</title>
        <authorList>
            <person name="Cock J.M."/>
            <person name="Sterck L."/>
            <person name="Rouze P."/>
            <person name="Scornet D."/>
            <person name="Allen A.E."/>
            <person name="Amoutzias G."/>
            <person name="Anthouard V."/>
            <person name="Artiguenave F."/>
            <person name="Aury J.M."/>
            <person name="Badger J.H."/>
            <person name="Beszteri B."/>
            <person name="Billiau K."/>
            <person name="Bonnet E."/>
            <person name="Bothwell J.H."/>
            <person name="Bowler C."/>
            <person name="Boyen C."/>
            <person name="Brownlee C."/>
            <person name="Carrano C.J."/>
            <person name="Charrier B."/>
            <person name="Cho G.Y."/>
            <person name="Coelho S.M."/>
            <person name="Collen J."/>
            <person name="Corre E."/>
            <person name="Da Silva C."/>
            <person name="Delage L."/>
            <person name="Delaroque N."/>
            <person name="Dittami S.M."/>
            <person name="Doulbeau S."/>
            <person name="Elias M."/>
            <person name="Farnham G."/>
            <person name="Gachon C.M."/>
            <person name="Gschloessl B."/>
            <person name="Heesch S."/>
            <person name="Jabbari K."/>
            <person name="Jubin C."/>
            <person name="Kawai H."/>
            <person name="Kimura K."/>
            <person name="Kloareg B."/>
            <person name="Kupper F.C."/>
            <person name="Lang D."/>
            <person name="Le Bail A."/>
            <person name="Leblanc C."/>
            <person name="Lerouge P."/>
            <person name="Lohr M."/>
            <person name="Lopez P.J."/>
            <person name="Martens C."/>
            <person name="Maumus F."/>
            <person name="Michel G."/>
            <person name="Miranda-Saavedra D."/>
            <person name="Morales J."/>
            <person name="Moreau H."/>
            <person name="Motomura T."/>
            <person name="Nagasato C."/>
            <person name="Napoli C.A."/>
            <person name="Nelson D.R."/>
            <person name="Nyvall-Collen P."/>
            <person name="Peters A.F."/>
            <person name="Pommier C."/>
            <person name="Potin P."/>
            <person name="Poulain J."/>
            <person name="Quesneville H."/>
            <person name="Read B."/>
            <person name="Rensing S.A."/>
            <person name="Ritter A."/>
            <person name="Rousvoal S."/>
            <person name="Samanta M."/>
            <person name="Samson G."/>
            <person name="Schroeder D.C."/>
            <person name="Segurens B."/>
            <person name="Strittmatter M."/>
            <person name="Tonon T."/>
            <person name="Tregear J.W."/>
            <person name="Valentin K."/>
            <person name="von Dassow P."/>
            <person name="Yamagishi T."/>
            <person name="Van de Peer Y."/>
            <person name="Wincker P."/>
        </authorList>
    </citation>
    <scope>NUCLEOTIDE SEQUENCE [LARGE SCALE GENOMIC DNA]</scope>
    <source>
        <strain evidence="5">Ec32 / CCAP1310/4</strain>
    </source>
</reference>
<dbReference type="OrthoDB" id="342730at2759"/>
<evidence type="ECO:0000313" key="5">
    <source>
        <dbReference type="Proteomes" id="UP000002630"/>
    </source>
</evidence>
<evidence type="ECO:0000313" key="4">
    <source>
        <dbReference type="EMBL" id="CBJ28938.1"/>
    </source>
</evidence>
<keyword evidence="2" id="KW-0732">Signal</keyword>
<dbReference type="EMBL" id="FN647898">
    <property type="protein sequence ID" value="CBJ28938.1"/>
    <property type="molecule type" value="Genomic_DNA"/>
</dbReference>
<feature type="domain" description="Teneurin NHL" evidence="3">
    <location>
        <begin position="524"/>
        <end position="578"/>
    </location>
</feature>
<dbReference type="AlphaFoldDB" id="D7FIV4"/>
<feature type="compositionally biased region" description="Acidic residues" evidence="1">
    <location>
        <begin position="212"/>
        <end position="223"/>
    </location>
</feature>
<dbReference type="EMBL" id="FN649759">
    <property type="protein sequence ID" value="CBJ28938.1"/>
    <property type="molecule type" value="Genomic_DNA"/>
</dbReference>
<feature type="compositionally biased region" description="Low complexity" evidence="1">
    <location>
        <begin position="327"/>
        <end position="343"/>
    </location>
</feature>
<dbReference type="InterPro" id="IPR011042">
    <property type="entry name" value="6-blade_b-propeller_TolB-like"/>
</dbReference>
<organism evidence="4 5">
    <name type="scientific">Ectocarpus siliculosus</name>
    <name type="common">Brown alga</name>
    <name type="synonym">Conferva siliculosa</name>
    <dbReference type="NCBI Taxonomy" id="2880"/>
    <lineage>
        <taxon>Eukaryota</taxon>
        <taxon>Sar</taxon>
        <taxon>Stramenopiles</taxon>
        <taxon>Ochrophyta</taxon>
        <taxon>PX clade</taxon>
        <taxon>Phaeophyceae</taxon>
        <taxon>Ectocarpales</taxon>
        <taxon>Ectocarpaceae</taxon>
        <taxon>Ectocarpus</taxon>
    </lineage>
</organism>
<accession>D7FIV4</accession>
<evidence type="ECO:0000256" key="2">
    <source>
        <dbReference type="SAM" id="SignalP"/>
    </source>
</evidence>
<proteinExistence type="predicted"/>
<gene>
    <name evidence="4" type="ORF">Esi_0124_0056</name>
</gene>
<feature type="chain" id="PRO_5003095546" evidence="2">
    <location>
        <begin position="24"/>
        <end position="631"/>
    </location>
</feature>
<dbReference type="SUPFAM" id="SSF101898">
    <property type="entry name" value="NHL repeat"/>
    <property type="match status" value="1"/>
</dbReference>
<evidence type="ECO:0000259" key="3">
    <source>
        <dbReference type="Pfam" id="PF25021"/>
    </source>
</evidence>
<feature type="region of interest" description="Disordered" evidence="1">
    <location>
        <begin position="258"/>
        <end position="345"/>
    </location>
</feature>
<dbReference type="InterPro" id="IPR056822">
    <property type="entry name" value="TEN_NHL"/>
</dbReference>
<dbReference type="Pfam" id="PF25021">
    <property type="entry name" value="TEN_NHL"/>
    <property type="match status" value="1"/>
</dbReference>
<keyword evidence="5" id="KW-1185">Reference proteome</keyword>
<dbReference type="InParanoid" id="D7FIV4"/>